<dbReference type="Gene3D" id="3.20.20.140">
    <property type="entry name" value="Metal-dependent hydrolases"/>
    <property type="match status" value="2"/>
</dbReference>
<evidence type="ECO:0000313" key="5">
    <source>
        <dbReference type="Proteomes" id="UP000541426"/>
    </source>
</evidence>
<feature type="domain" description="Amidohydrolase 3" evidence="3">
    <location>
        <begin position="266"/>
        <end position="353"/>
    </location>
</feature>
<name>A0A7W6DPK6_9RHOB</name>
<keyword evidence="2 4" id="KW-0378">Hydrolase</keyword>
<proteinExistence type="inferred from homology"/>
<evidence type="ECO:0000256" key="1">
    <source>
        <dbReference type="ARBA" id="ARBA00010716"/>
    </source>
</evidence>
<dbReference type="Proteomes" id="UP000541426">
    <property type="component" value="Unassembled WGS sequence"/>
</dbReference>
<evidence type="ECO:0000259" key="3">
    <source>
        <dbReference type="Pfam" id="PF07969"/>
    </source>
</evidence>
<dbReference type="EMBL" id="JACIEJ010000008">
    <property type="protein sequence ID" value="MBB3986916.1"/>
    <property type="molecule type" value="Genomic_DNA"/>
</dbReference>
<dbReference type="InterPro" id="IPR032466">
    <property type="entry name" value="Metal_Hydrolase"/>
</dbReference>
<dbReference type="SUPFAM" id="SSF51556">
    <property type="entry name" value="Metallo-dependent hydrolases"/>
    <property type="match status" value="1"/>
</dbReference>
<dbReference type="SUPFAM" id="SSF51338">
    <property type="entry name" value="Composite domain of metallo-dependent hydrolases"/>
    <property type="match status" value="2"/>
</dbReference>
<dbReference type="EC" id="3.6.1.63" evidence="4"/>
<keyword evidence="5" id="KW-1185">Reference proteome</keyword>
<dbReference type="Gene3D" id="2.30.40.10">
    <property type="entry name" value="Urease, subunit C, domain 1"/>
    <property type="match status" value="2"/>
</dbReference>
<comment type="caution">
    <text evidence="4">The sequence shown here is derived from an EMBL/GenBank/DDBJ whole genome shotgun (WGS) entry which is preliminary data.</text>
</comment>
<evidence type="ECO:0000313" key="4">
    <source>
        <dbReference type="EMBL" id="MBB3986916.1"/>
    </source>
</evidence>
<reference evidence="4 5" key="1">
    <citation type="submission" date="2020-08" db="EMBL/GenBank/DDBJ databases">
        <title>Genomic Encyclopedia of Type Strains, Phase IV (KMG-IV): sequencing the most valuable type-strain genomes for metagenomic binning, comparative biology and taxonomic classification.</title>
        <authorList>
            <person name="Goeker M."/>
        </authorList>
    </citation>
    <scope>NUCLEOTIDE SEQUENCE [LARGE SCALE GENOMIC DNA]</scope>
    <source>
        <strain evidence="4 5">DSM 102235</strain>
    </source>
</reference>
<protein>
    <submittedName>
        <fullName evidence="4">Alpha-D-ribose 1-methylphosphonate 5-triphosphate diphosphatase</fullName>
        <ecNumber evidence="4">3.6.1.63</ecNumber>
    </submittedName>
</protein>
<dbReference type="PANTHER" id="PTHR11113">
    <property type="entry name" value="N-ACETYLGLUCOSAMINE-6-PHOSPHATE DEACETYLASE"/>
    <property type="match status" value="1"/>
</dbReference>
<dbReference type="GO" id="GO:0008448">
    <property type="term" value="F:N-acetylglucosamine-6-phosphate deacetylase activity"/>
    <property type="evidence" value="ECO:0007669"/>
    <property type="project" value="TreeGrafter"/>
</dbReference>
<dbReference type="GO" id="GO:0006046">
    <property type="term" value="P:N-acetylglucosamine catabolic process"/>
    <property type="evidence" value="ECO:0007669"/>
    <property type="project" value="TreeGrafter"/>
</dbReference>
<gene>
    <name evidence="4" type="ORF">GGQ68_003260</name>
</gene>
<dbReference type="InterPro" id="IPR013108">
    <property type="entry name" value="Amidohydro_3"/>
</dbReference>
<accession>A0A7W6DPK6</accession>
<dbReference type="InterPro" id="IPR011059">
    <property type="entry name" value="Metal-dep_hydrolase_composite"/>
</dbReference>
<comment type="similarity">
    <text evidence="1">Belongs to the metallo-dependent hydrolases superfamily. NagA family.</text>
</comment>
<evidence type="ECO:0000256" key="2">
    <source>
        <dbReference type="ARBA" id="ARBA00022801"/>
    </source>
</evidence>
<organism evidence="4 5">
    <name type="scientific">Sagittula marina</name>
    <dbReference type="NCBI Taxonomy" id="943940"/>
    <lineage>
        <taxon>Bacteria</taxon>
        <taxon>Pseudomonadati</taxon>
        <taxon>Pseudomonadota</taxon>
        <taxon>Alphaproteobacteria</taxon>
        <taxon>Rhodobacterales</taxon>
        <taxon>Roseobacteraceae</taxon>
        <taxon>Sagittula</taxon>
    </lineage>
</organism>
<dbReference type="PANTHER" id="PTHR11113:SF14">
    <property type="entry name" value="N-ACETYLGLUCOSAMINE-6-PHOSPHATE DEACETYLASE"/>
    <property type="match status" value="1"/>
</dbReference>
<dbReference type="RefSeq" id="WP_183967684.1">
    <property type="nucleotide sequence ID" value="NZ_BAABBZ010000019.1"/>
</dbReference>
<dbReference type="AlphaFoldDB" id="A0A7W6DPK6"/>
<dbReference type="Pfam" id="PF07969">
    <property type="entry name" value="Amidohydro_3"/>
    <property type="match status" value="1"/>
</dbReference>
<sequence length="375" mass="39593">MPAYLPDLCLTGAQVLRDGVMTCDTVGVSAGRLAEGRFTQVDLRGHLILPGMVDLHGCRLEAPLARGLPAETAILRADTAAAAAGVTTGCVTLRWGWTGETEFADICRTALRALDGLAPLLRCDLRGQLVVETHSVDQQSSLLALLDERPVASLLFRDGLEAAQRNRAAMPGPVRIAMDRALAQRGEVPRHLCVLADALDRKGIPYGSLGDADGETRDYYTQIGAKLCALPARRAAAALARAVGDPILLSAPEVLGKGARPCPMAARDMLAGGLGDALVSDGRYPALIEAALTLAEEGRLGLPAAWWLVSSRPAEILGLRDRGRIANGLRADLVILNSDRKTVEATICDGRLVHASPAIAARFYDVAPDLPLAAE</sequence>